<dbReference type="GO" id="GO:0005634">
    <property type="term" value="C:nucleus"/>
    <property type="evidence" value="ECO:0007669"/>
    <property type="project" value="TreeGrafter"/>
</dbReference>
<keyword evidence="3" id="KW-0677">Repeat</keyword>
<dbReference type="AlphaFoldDB" id="A0A168QCA6"/>
<evidence type="ECO:0000256" key="7">
    <source>
        <dbReference type="SAM" id="MobiDB-lite"/>
    </source>
</evidence>
<feature type="repeat" description="WD" evidence="6">
    <location>
        <begin position="315"/>
        <end position="334"/>
    </location>
</feature>
<feature type="region of interest" description="Disordered" evidence="7">
    <location>
        <begin position="47"/>
        <end position="68"/>
    </location>
</feature>
<dbReference type="InterPro" id="IPR015943">
    <property type="entry name" value="WD40/YVTN_repeat-like_dom_sf"/>
</dbReference>
<dbReference type="SUPFAM" id="SSF50978">
    <property type="entry name" value="WD40 repeat-like"/>
    <property type="match status" value="1"/>
</dbReference>
<dbReference type="OrthoDB" id="2096344at2759"/>
<feature type="region of interest" description="Disordered" evidence="7">
    <location>
        <begin position="1"/>
        <end position="29"/>
    </location>
</feature>
<dbReference type="PANTHER" id="PTHR22852">
    <property type="entry name" value="LETHAL 2 DENTICLELESS PROTEIN RETINOIC ACID-REGULATED NUCLEAR MATRIX-ASSOCIATED PROTEIN"/>
    <property type="match status" value="1"/>
</dbReference>
<comment type="similarity">
    <text evidence="5">Belongs to the WD repeat cdt2 family.</text>
</comment>
<evidence type="ECO:0000256" key="2">
    <source>
        <dbReference type="ARBA" id="ARBA00022574"/>
    </source>
</evidence>
<feature type="repeat" description="WD" evidence="6">
    <location>
        <begin position="408"/>
        <end position="439"/>
    </location>
</feature>
<organism evidence="8">
    <name type="scientific">Absidia glauca</name>
    <name type="common">Pin mould</name>
    <dbReference type="NCBI Taxonomy" id="4829"/>
    <lineage>
        <taxon>Eukaryota</taxon>
        <taxon>Fungi</taxon>
        <taxon>Fungi incertae sedis</taxon>
        <taxon>Mucoromycota</taxon>
        <taxon>Mucoromycotina</taxon>
        <taxon>Mucoromycetes</taxon>
        <taxon>Mucorales</taxon>
        <taxon>Cunninghamellaceae</taxon>
        <taxon>Absidia</taxon>
    </lineage>
</organism>
<dbReference type="InParanoid" id="A0A168QCA6"/>
<evidence type="ECO:0000313" key="9">
    <source>
        <dbReference type="Proteomes" id="UP000078561"/>
    </source>
</evidence>
<feature type="compositionally biased region" description="Polar residues" evidence="7">
    <location>
        <begin position="15"/>
        <end position="29"/>
    </location>
</feature>
<dbReference type="InterPro" id="IPR036322">
    <property type="entry name" value="WD40_repeat_dom_sf"/>
</dbReference>
<dbReference type="InterPro" id="IPR051865">
    <property type="entry name" value="WD-repeat_CDT2_adapter"/>
</dbReference>
<dbReference type="FunCoup" id="A0A168QCA6">
    <property type="interactions" value="262"/>
</dbReference>
<dbReference type="InterPro" id="IPR001680">
    <property type="entry name" value="WD40_rpt"/>
</dbReference>
<dbReference type="Pfam" id="PF00400">
    <property type="entry name" value="WD40"/>
    <property type="match status" value="5"/>
</dbReference>
<name>A0A168QCA6_ABSGL</name>
<evidence type="ECO:0000256" key="5">
    <source>
        <dbReference type="ARBA" id="ARBA00038344"/>
    </source>
</evidence>
<evidence type="ECO:0000256" key="4">
    <source>
        <dbReference type="ARBA" id="ARBA00022786"/>
    </source>
</evidence>
<dbReference type="EMBL" id="LT554351">
    <property type="protein sequence ID" value="SAM04270.1"/>
    <property type="molecule type" value="Genomic_DNA"/>
</dbReference>
<feature type="repeat" description="WD" evidence="6">
    <location>
        <begin position="169"/>
        <end position="210"/>
    </location>
</feature>
<dbReference type="PROSITE" id="PS50294">
    <property type="entry name" value="WD_REPEATS_REGION"/>
    <property type="match status" value="2"/>
</dbReference>
<keyword evidence="4" id="KW-0833">Ubl conjugation pathway</keyword>
<feature type="repeat" description="WD" evidence="6">
    <location>
        <begin position="441"/>
        <end position="475"/>
    </location>
</feature>
<keyword evidence="2 6" id="KW-0853">WD repeat</keyword>
<gene>
    <name evidence="8" type="primary">ABSGL_10130.1 scaffold 11786</name>
</gene>
<evidence type="ECO:0000313" key="8">
    <source>
        <dbReference type="EMBL" id="SAM04270.1"/>
    </source>
</evidence>
<evidence type="ECO:0000256" key="6">
    <source>
        <dbReference type="PROSITE-ProRule" id="PRU00221"/>
    </source>
</evidence>
<evidence type="ECO:0000256" key="3">
    <source>
        <dbReference type="ARBA" id="ARBA00022737"/>
    </source>
</evidence>
<dbReference type="PRINTS" id="PR00320">
    <property type="entry name" value="GPROTEINBRPT"/>
</dbReference>
<dbReference type="PROSITE" id="PS50082">
    <property type="entry name" value="WD_REPEATS_2"/>
    <property type="match status" value="5"/>
</dbReference>
<reference evidence="8" key="1">
    <citation type="submission" date="2016-04" db="EMBL/GenBank/DDBJ databases">
        <authorList>
            <person name="Evans L.H."/>
            <person name="Alamgir A."/>
            <person name="Owens N."/>
            <person name="Weber N.D."/>
            <person name="Virtaneva K."/>
            <person name="Barbian K."/>
            <person name="Babar A."/>
            <person name="Rosenke K."/>
        </authorList>
    </citation>
    <scope>NUCLEOTIDE SEQUENCE [LARGE SCALE GENOMIC DNA]</scope>
    <source>
        <strain evidence="8">CBS 101.48</strain>
    </source>
</reference>
<dbReference type="SMART" id="SM00320">
    <property type="entry name" value="WD40"/>
    <property type="match status" value="7"/>
</dbReference>
<dbReference type="Gene3D" id="2.130.10.10">
    <property type="entry name" value="YVTN repeat-like/Quinoprotein amine dehydrogenase"/>
    <property type="match status" value="2"/>
</dbReference>
<dbReference type="InterPro" id="IPR020472">
    <property type="entry name" value="WD40_PAC1"/>
</dbReference>
<dbReference type="GO" id="GO:0043161">
    <property type="term" value="P:proteasome-mediated ubiquitin-dependent protein catabolic process"/>
    <property type="evidence" value="ECO:0007669"/>
    <property type="project" value="TreeGrafter"/>
</dbReference>
<protein>
    <submittedName>
        <fullName evidence="8">Uncharacterized protein</fullName>
    </submittedName>
</protein>
<dbReference type="PANTHER" id="PTHR22852:SF0">
    <property type="entry name" value="DENTICLELESS PROTEIN HOMOLOG"/>
    <property type="match status" value="1"/>
</dbReference>
<sequence>MLSSSSNPFVRERSVSSTPTQSTLLTDWTSNSGTAINDTNLTQCSNKRGLDITNDSTQGTNKHAYRSPHRSTWTTYETIQQRSLYGQRMFGRRIHVSGRPLLQRYQCHEDQVYYYFFPDGKSCVPFVCDYAHAANNGNLLAVSDEEGRVSILRTDKSNQISEREYHRSFYTHRNAVVDIKWSKDDSSVLSSGGDGKLRIMDVESDECLGTFIGHRSIMKSANWHPTNPHLLVSSGSDGSFNIWDTRFRQLGTNNDAKYVEEESMEGIDIGCYPIYGPIKSVPDAHVEPKSRVKRQRASAVIHAGRTVTCALFYPNDEEKVITSGSFDGTIKLWDCRVGRTPSPLQVTSFQQNGRRKGIADMKIDQSGTRLFSLCTDSSVYMHYMLDLSLPAKRYTDPTYEASLFTIKLSISYDDQFLLAGSTNNSIYVWDIDGDQTQAHTYKGHSDIVSSVAWHKSRNDQFASCSDDFHARIWKA</sequence>
<feature type="repeat" description="WD" evidence="6">
    <location>
        <begin position="211"/>
        <end position="246"/>
    </location>
</feature>
<dbReference type="GO" id="GO:0030674">
    <property type="term" value="F:protein-macromolecule adaptor activity"/>
    <property type="evidence" value="ECO:0007669"/>
    <property type="project" value="TreeGrafter"/>
</dbReference>
<dbReference type="OMA" id="DSRVHTY"/>
<accession>A0A168QCA6</accession>
<dbReference type="STRING" id="4829.A0A168QCA6"/>
<evidence type="ECO:0000256" key="1">
    <source>
        <dbReference type="ARBA" id="ARBA00004906"/>
    </source>
</evidence>
<keyword evidence="9" id="KW-1185">Reference proteome</keyword>
<proteinExistence type="inferred from homology"/>
<comment type="pathway">
    <text evidence="1">Protein modification; protein ubiquitination.</text>
</comment>
<dbReference type="Proteomes" id="UP000078561">
    <property type="component" value="Unassembled WGS sequence"/>
</dbReference>